<keyword evidence="4 6" id="KW-0808">Transferase</keyword>
<comment type="similarity">
    <text evidence="2 6">Belongs to the UDP-glycosyltransferase family.</text>
</comment>
<dbReference type="InterPro" id="IPR002213">
    <property type="entry name" value="UDP_glucos_trans"/>
</dbReference>
<dbReference type="UniPathway" id="UPA00009"/>
<evidence type="ECO:0000256" key="3">
    <source>
        <dbReference type="ARBA" id="ARBA00022676"/>
    </source>
</evidence>
<evidence type="ECO:0000256" key="8">
    <source>
        <dbReference type="SAM" id="Phobius"/>
    </source>
</evidence>
<dbReference type="EMBL" id="GGEC01082076">
    <property type="protein sequence ID" value="MBX62560.1"/>
    <property type="molecule type" value="Transcribed_RNA"/>
</dbReference>
<comment type="catalytic activity">
    <reaction evidence="5">
        <text>an anthocyanidin + UDP-alpha-D-glucose + H(+) = an anthocyanidin 3-O-beta-D-glucoside + UDP</text>
        <dbReference type="Rhea" id="RHEA:20093"/>
        <dbReference type="ChEBI" id="CHEBI:15378"/>
        <dbReference type="ChEBI" id="CHEBI:16307"/>
        <dbReference type="ChEBI" id="CHEBI:58223"/>
        <dbReference type="ChEBI" id="CHEBI:58885"/>
        <dbReference type="ChEBI" id="CHEBI:143576"/>
        <dbReference type="EC" id="2.4.1.115"/>
    </reaction>
</comment>
<dbReference type="PANTHER" id="PTHR48048:SF30">
    <property type="entry name" value="GLYCOSYLTRANSFERASE"/>
    <property type="match status" value="1"/>
</dbReference>
<keyword evidence="8" id="KW-0472">Membrane</keyword>
<organism evidence="9">
    <name type="scientific">Rhizophora mucronata</name>
    <name type="common">Asiatic mangrove</name>
    <dbReference type="NCBI Taxonomy" id="61149"/>
    <lineage>
        <taxon>Eukaryota</taxon>
        <taxon>Viridiplantae</taxon>
        <taxon>Streptophyta</taxon>
        <taxon>Embryophyta</taxon>
        <taxon>Tracheophyta</taxon>
        <taxon>Spermatophyta</taxon>
        <taxon>Magnoliopsida</taxon>
        <taxon>eudicotyledons</taxon>
        <taxon>Gunneridae</taxon>
        <taxon>Pentapetalae</taxon>
        <taxon>rosids</taxon>
        <taxon>fabids</taxon>
        <taxon>Malpighiales</taxon>
        <taxon>Rhizophoraceae</taxon>
        <taxon>Rhizophora</taxon>
    </lineage>
</organism>
<dbReference type="CDD" id="cd03784">
    <property type="entry name" value="GT1_Gtf-like"/>
    <property type="match status" value="1"/>
</dbReference>
<evidence type="ECO:0000256" key="1">
    <source>
        <dbReference type="ARBA" id="ARBA00004935"/>
    </source>
</evidence>
<comment type="pathway">
    <text evidence="1">Pigment biosynthesis; anthocyanin biosynthesis.</text>
</comment>
<dbReference type="InterPro" id="IPR050481">
    <property type="entry name" value="UDP-glycosyltransf_plant"/>
</dbReference>
<evidence type="ECO:0000256" key="4">
    <source>
        <dbReference type="ARBA" id="ARBA00022679"/>
    </source>
</evidence>
<dbReference type="PROSITE" id="PS00375">
    <property type="entry name" value="UDPGT"/>
    <property type="match status" value="1"/>
</dbReference>
<sequence>METTMKEAVVFYPSPVIGHLVSMVELGKLLLTHQPSLTIHILIVAAPHNPGSTGPYIASVCATFSSIKFHHLPTITLPSTTTTHHETLTLQVLKLSNPNVRQAILSIAETYTVRAFFSDFFCTAAPSIANELHIPAYVFFTSGAGVLTFFLYWPTIHQSTTKSFKDLDAFLDIPGTPPIHSSNMPMPFLDRNDVPYKYELDLFRRVPVESAGIIANTFELLEGRAIKAISDGLCVPNNPTPPVYCIGPLIATDNQRGVQSGDSSLPECLTWLDLQPRESVVFLCFGSLGLFSKEQLSEIAIGLEKSGQRFLWVVRNPPSNNHKLAIVAQPDPDLESLLPDGFLDRTKGRGYVVKSWAPQVKVLNHGSVGGFVTHSGWNSVLEAVCAGVPMVAWPLYAEQRFNRVLLVEEMKLALPMNEEENGFVRAAEVEKRVRELMESEEGKSIRERTVAMKIAAKEALKEGGSSRVALSKLVESWNR</sequence>
<keyword evidence="3 6" id="KW-0328">Glycosyltransferase</keyword>
<dbReference type="InterPro" id="IPR035595">
    <property type="entry name" value="UDP_glycos_trans_CS"/>
</dbReference>
<dbReference type="Gene3D" id="3.40.50.2000">
    <property type="entry name" value="Glycogen Phosphorylase B"/>
    <property type="match status" value="2"/>
</dbReference>
<dbReference type="AlphaFoldDB" id="A0A2P2Q6I3"/>
<keyword evidence="8" id="KW-0812">Transmembrane</keyword>
<accession>A0A2P2Q6I3</accession>
<evidence type="ECO:0000256" key="5">
    <source>
        <dbReference type="ARBA" id="ARBA00047606"/>
    </source>
</evidence>
<keyword evidence="8" id="KW-1133">Transmembrane helix</keyword>
<reference evidence="9" key="1">
    <citation type="submission" date="2018-02" db="EMBL/GenBank/DDBJ databases">
        <title>Rhizophora mucronata_Transcriptome.</title>
        <authorList>
            <person name="Meera S.P."/>
            <person name="Sreeshan A."/>
            <person name="Augustine A."/>
        </authorList>
    </citation>
    <scope>NUCLEOTIDE SEQUENCE</scope>
    <source>
        <tissue evidence="9">Leaf</tissue>
    </source>
</reference>
<proteinExistence type="inferred from homology"/>
<dbReference type="PANTHER" id="PTHR48048">
    <property type="entry name" value="GLYCOSYLTRANSFERASE"/>
    <property type="match status" value="1"/>
</dbReference>
<dbReference type="FunFam" id="3.40.50.2000:FF:000095">
    <property type="entry name" value="Glycosyltransferase"/>
    <property type="match status" value="1"/>
</dbReference>
<dbReference type="EC" id="2.4.1.-" evidence="7"/>
<dbReference type="FunFam" id="3.40.50.2000:FF:000020">
    <property type="entry name" value="Glycosyltransferase"/>
    <property type="match status" value="1"/>
</dbReference>
<evidence type="ECO:0000256" key="6">
    <source>
        <dbReference type="RuleBase" id="RU003718"/>
    </source>
</evidence>
<dbReference type="GO" id="GO:0009718">
    <property type="term" value="P:anthocyanin-containing compound biosynthetic process"/>
    <property type="evidence" value="ECO:0007669"/>
    <property type="project" value="UniProtKB-UniPathway"/>
</dbReference>
<name>A0A2P2Q6I3_RHIMU</name>
<evidence type="ECO:0000313" key="9">
    <source>
        <dbReference type="EMBL" id="MBX62560.1"/>
    </source>
</evidence>
<protein>
    <recommendedName>
        <fullName evidence="7">Glycosyltransferase</fullName>
        <ecNumber evidence="7">2.4.1.-</ecNumber>
    </recommendedName>
</protein>
<evidence type="ECO:0000256" key="2">
    <source>
        <dbReference type="ARBA" id="ARBA00009995"/>
    </source>
</evidence>
<feature type="transmembrane region" description="Helical" evidence="8">
    <location>
        <begin position="134"/>
        <end position="153"/>
    </location>
</feature>
<dbReference type="SUPFAM" id="SSF53756">
    <property type="entry name" value="UDP-Glycosyltransferase/glycogen phosphorylase"/>
    <property type="match status" value="1"/>
</dbReference>
<dbReference type="GO" id="GO:0047213">
    <property type="term" value="F:anthocyanidin 3-O-glucosyltransferase activity"/>
    <property type="evidence" value="ECO:0007669"/>
    <property type="project" value="UniProtKB-EC"/>
</dbReference>
<evidence type="ECO:0000256" key="7">
    <source>
        <dbReference type="RuleBase" id="RU362057"/>
    </source>
</evidence>
<dbReference type="Pfam" id="PF00201">
    <property type="entry name" value="UDPGT"/>
    <property type="match status" value="1"/>
</dbReference>